<dbReference type="Pfam" id="PF03055">
    <property type="entry name" value="RPE65"/>
    <property type="match status" value="1"/>
</dbReference>
<evidence type="ECO:0000313" key="6">
    <source>
        <dbReference type="EMBL" id="CAE2279243.1"/>
    </source>
</evidence>
<proteinExistence type="inferred from homology"/>
<protein>
    <recommendedName>
        <fullName evidence="7">Carotenoid oxygenase</fullName>
    </recommendedName>
</protein>
<dbReference type="AlphaFoldDB" id="A0A7S4K0C9"/>
<evidence type="ECO:0000256" key="2">
    <source>
        <dbReference type="ARBA" id="ARBA00022723"/>
    </source>
</evidence>
<comment type="similarity">
    <text evidence="1">Belongs to the carotenoid oxygenase family.</text>
</comment>
<evidence type="ECO:0008006" key="7">
    <source>
        <dbReference type="Google" id="ProtNLM"/>
    </source>
</evidence>
<dbReference type="GO" id="GO:0046872">
    <property type="term" value="F:metal ion binding"/>
    <property type="evidence" value="ECO:0007669"/>
    <property type="project" value="UniProtKB-KW"/>
</dbReference>
<sequence length="646" mass="71147">MSRSRRERRGRNRPASVLVAAACSAVLARRAPPSASALSVWKSHGAGKGRFASAMRLSSVSAPSSVSSPAAAGGGFWFDPERVSSLPDPPPSDLLELIRRKPYKGGFEPASDVDPYEPEVVEGKIPEDLVGTLATNGPGRIRIGARQYGHWFDGDGYVTLLSLDGRANRARFAGRYVRSKRFRDQERLMAQLGGVEGITPKDGDGKDEPNDPPPLAFTGAWTLGGRGKWYENIFRIPTNPANTATMWLPPLRKGGEEQLMPPRLYALCEGGNPIQLDPFTLDVVGDEAAFTSTVGVGGERVQSFFSAHFSRCPITGDIYNHGYVIRPGPLGKVINMMRLSRDGVLERQVLSEMPFDTFTHDAVLSVSCIVYVVQPYLMPEEAILSTIAGQSPLASNYQWDSKTPCAIHVHSRSDLRLKWTIELPETMSMYHLVDAHDERAEDGDSTILRLRVAEHYFGDEHSRTDDINIGMGRKEVESQFSDQYQVEGQRIYSRLREYSFELKSDGTGRSTGNRTVATDAALCEYPTVNAAFQPERRRKYCWTNAASRPSVEWLDGVQKVDMDLGVASGVISFGEGNYAGAPAFVPREGASGEDDGYILVMVYRSKEHRSDVVILDAVSLDKLCVIALRDHVPHQFHGDFLPGFVA</sequence>
<dbReference type="PANTHER" id="PTHR10543:SF89">
    <property type="entry name" value="CAROTENOID 9,10(9',10')-CLEAVAGE DIOXYGENASE 1"/>
    <property type="match status" value="1"/>
</dbReference>
<keyword evidence="2 5" id="KW-0479">Metal-binding</keyword>
<keyword evidence="3" id="KW-0560">Oxidoreductase</keyword>
<feature type="binding site" evidence="5">
    <location>
        <position position="637"/>
    </location>
    <ligand>
        <name>Fe cation</name>
        <dbReference type="ChEBI" id="CHEBI:24875"/>
        <note>catalytic</note>
    </ligand>
</feature>
<comment type="cofactor">
    <cofactor evidence="5">
        <name>Fe(2+)</name>
        <dbReference type="ChEBI" id="CHEBI:29033"/>
    </cofactor>
    <text evidence="5">Binds 1 Fe(2+) ion per subunit.</text>
</comment>
<evidence type="ECO:0000256" key="3">
    <source>
        <dbReference type="ARBA" id="ARBA00023002"/>
    </source>
</evidence>
<feature type="binding site" evidence="5">
    <location>
        <position position="431"/>
    </location>
    <ligand>
        <name>Fe cation</name>
        <dbReference type="ChEBI" id="CHEBI:24875"/>
        <note>catalytic</note>
    </ligand>
</feature>
<feature type="binding site" evidence="5">
    <location>
        <position position="360"/>
    </location>
    <ligand>
        <name>Fe cation</name>
        <dbReference type="ChEBI" id="CHEBI:24875"/>
        <note>catalytic</note>
    </ligand>
</feature>
<keyword evidence="4 5" id="KW-0408">Iron</keyword>
<evidence type="ECO:0000256" key="1">
    <source>
        <dbReference type="ARBA" id="ARBA00006787"/>
    </source>
</evidence>
<accession>A0A7S4K0C9</accession>
<dbReference type="GO" id="GO:0016121">
    <property type="term" value="P:carotene catabolic process"/>
    <property type="evidence" value="ECO:0007669"/>
    <property type="project" value="TreeGrafter"/>
</dbReference>
<dbReference type="InterPro" id="IPR004294">
    <property type="entry name" value="Carotenoid_Oase"/>
</dbReference>
<dbReference type="GO" id="GO:0010436">
    <property type="term" value="F:carotenoid dioxygenase activity"/>
    <property type="evidence" value="ECO:0007669"/>
    <property type="project" value="TreeGrafter"/>
</dbReference>
<dbReference type="EMBL" id="HBKQ01053237">
    <property type="protein sequence ID" value="CAE2279243.1"/>
    <property type="molecule type" value="Transcribed_RNA"/>
</dbReference>
<gene>
    <name evidence="6" type="ORF">OAUR00152_LOCUS36655</name>
</gene>
<organism evidence="6">
    <name type="scientific">Odontella aurita</name>
    <dbReference type="NCBI Taxonomy" id="265563"/>
    <lineage>
        <taxon>Eukaryota</taxon>
        <taxon>Sar</taxon>
        <taxon>Stramenopiles</taxon>
        <taxon>Ochrophyta</taxon>
        <taxon>Bacillariophyta</taxon>
        <taxon>Mediophyceae</taxon>
        <taxon>Biddulphiophycidae</taxon>
        <taxon>Eupodiscales</taxon>
        <taxon>Odontellaceae</taxon>
        <taxon>Odontella</taxon>
    </lineage>
</organism>
<evidence type="ECO:0000256" key="5">
    <source>
        <dbReference type="PIRSR" id="PIRSR604294-1"/>
    </source>
</evidence>
<name>A0A7S4K0C9_9STRA</name>
<evidence type="ECO:0000256" key="4">
    <source>
        <dbReference type="ARBA" id="ARBA00023004"/>
    </source>
</evidence>
<dbReference type="PANTHER" id="PTHR10543">
    <property type="entry name" value="BETA-CAROTENE DIOXYGENASE"/>
    <property type="match status" value="1"/>
</dbReference>
<feature type="binding site" evidence="5">
    <location>
        <position position="308"/>
    </location>
    <ligand>
        <name>Fe cation</name>
        <dbReference type="ChEBI" id="CHEBI:24875"/>
        <note>catalytic</note>
    </ligand>
</feature>
<reference evidence="6" key="1">
    <citation type="submission" date="2021-01" db="EMBL/GenBank/DDBJ databases">
        <authorList>
            <person name="Corre E."/>
            <person name="Pelletier E."/>
            <person name="Niang G."/>
            <person name="Scheremetjew M."/>
            <person name="Finn R."/>
            <person name="Kale V."/>
            <person name="Holt S."/>
            <person name="Cochrane G."/>
            <person name="Meng A."/>
            <person name="Brown T."/>
            <person name="Cohen L."/>
        </authorList>
    </citation>
    <scope>NUCLEOTIDE SEQUENCE</scope>
    <source>
        <strain evidence="6">Isolate 1302-5</strain>
    </source>
</reference>